<accession>A0A1S3KGE3</accession>
<evidence type="ECO:0000259" key="9">
    <source>
        <dbReference type="Pfam" id="PF04981"/>
    </source>
</evidence>
<evidence type="ECO:0000259" key="10">
    <source>
        <dbReference type="Pfam" id="PF21192"/>
    </source>
</evidence>
<feature type="domain" description="Nmd3 N-terminal" evidence="9">
    <location>
        <begin position="17"/>
        <end position="245"/>
    </location>
</feature>
<dbReference type="STRING" id="7574.A0A1S3KGE3"/>
<evidence type="ECO:0000256" key="1">
    <source>
        <dbReference type="ARBA" id="ARBA00002269"/>
    </source>
</evidence>
<dbReference type="GO" id="GO:0005634">
    <property type="term" value="C:nucleus"/>
    <property type="evidence" value="ECO:0007669"/>
    <property type="project" value="UniProtKB-SubCell"/>
</dbReference>
<dbReference type="InterPro" id="IPR048899">
    <property type="entry name" value="NMD_SH3"/>
</dbReference>
<comment type="function">
    <text evidence="1 8">Acts as an adapter for the XPO1/CRM1-mediated export of the 60S ribosomal subunit.</text>
</comment>
<dbReference type="OrthoDB" id="203821at2759"/>
<dbReference type="PANTHER" id="PTHR12746">
    <property type="entry name" value="NONSENSE-MEDIATED MRNA DECAY PROTEIN 3"/>
    <property type="match status" value="1"/>
</dbReference>
<dbReference type="PANTHER" id="PTHR12746:SF2">
    <property type="entry name" value="60S RIBOSOMAL EXPORT PROTEIN NMD3"/>
    <property type="match status" value="1"/>
</dbReference>
<comment type="subcellular location">
    <subcellularLocation>
        <location evidence="8">Cytoplasm</location>
    </subcellularLocation>
    <subcellularLocation>
        <location evidence="8">Nucleus</location>
    </subcellularLocation>
</comment>
<evidence type="ECO:0000256" key="2">
    <source>
        <dbReference type="ARBA" id="ARBA00009794"/>
    </source>
</evidence>
<keyword evidence="7 8" id="KW-0539">Nucleus</keyword>
<dbReference type="GO" id="GO:0005737">
    <property type="term" value="C:cytoplasm"/>
    <property type="evidence" value="ECO:0007669"/>
    <property type="project" value="UniProtKB-SubCell"/>
</dbReference>
<keyword evidence="6 8" id="KW-0653">Protein transport</keyword>
<dbReference type="Proteomes" id="UP000085678">
    <property type="component" value="Unplaced"/>
</dbReference>
<dbReference type="GO" id="GO:0015031">
    <property type="term" value="P:protein transport"/>
    <property type="evidence" value="ECO:0007669"/>
    <property type="project" value="UniProtKB-KW"/>
</dbReference>
<feature type="domain" description="60S ribosomal export protein NMD3 SH3" evidence="11">
    <location>
        <begin position="248"/>
        <end position="294"/>
    </location>
</feature>
<dbReference type="FunCoup" id="A0A1S3KGE3">
    <property type="interactions" value="2879"/>
</dbReference>
<feature type="domain" description="60S ribosomal export protein NMD3 OB-fold" evidence="10">
    <location>
        <begin position="312"/>
        <end position="405"/>
    </location>
</feature>
<evidence type="ECO:0000313" key="12">
    <source>
        <dbReference type="Proteomes" id="UP000085678"/>
    </source>
</evidence>
<evidence type="ECO:0000256" key="6">
    <source>
        <dbReference type="ARBA" id="ARBA00022927"/>
    </source>
</evidence>
<gene>
    <name evidence="13" type="primary">LOC106181465</name>
</gene>
<dbReference type="InterPro" id="IPR048898">
    <property type="entry name" value="OB_NMD3"/>
</dbReference>
<evidence type="ECO:0000256" key="3">
    <source>
        <dbReference type="ARBA" id="ARBA00017035"/>
    </source>
</evidence>
<sequence>MEYLPETSSTQTNMILCCSCGTAIEPNPTNMCIACLRADVDITEGIPKQGTIYFCRNCERYLQPPSAWVAASLESRELLTVCLKKLKGLNKVRLVDAGFIWTEPHSKRIKVKLTIQKEVVNGAVLQQVFVVEFTVNNQMCDDCHKVEAKDYWKACVQVRQKTSHKKTFFYLEQLILKHNAHANTVSIVPVPDGIDFFYHKKEEARTMVNFLQAVVPCRYQTSQQLISHDVHSNTYNYKTTFSVEIVPICKDNVVCLPPKLAQSLGGMNPICLCQRVTQTIHLIDVNTLQIAEMSGTTFWRTPFSSLCEPRNLTEFVVMDIQILFDHGKQGTVRGPVSQKHVLADVWVARPSEMGEKQYFCRTHLGHLLQPGDSVLGFDLNNSNVNDKYLESLPADKIPDVVIVKKIYDKSKRQRKRKWKLKRLEQTEKEETSSIERDYNDFLDDLEEDPGLRQNVNIYKDAQKLAVDQDDTSDDEDVPHISLQEMLDDLHISEDATGEEGAAMME</sequence>
<keyword evidence="5 8" id="KW-0963">Cytoplasm</keyword>
<keyword evidence="12" id="KW-1185">Reference proteome</keyword>
<evidence type="ECO:0000256" key="5">
    <source>
        <dbReference type="ARBA" id="ARBA00022490"/>
    </source>
</evidence>
<dbReference type="GeneID" id="106181465"/>
<evidence type="ECO:0000259" key="11">
    <source>
        <dbReference type="Pfam" id="PF21193"/>
    </source>
</evidence>
<dbReference type="KEGG" id="lak:106181465"/>
<evidence type="ECO:0000313" key="13">
    <source>
        <dbReference type="RefSeq" id="XP_013421301.1"/>
    </source>
</evidence>
<keyword evidence="4 8" id="KW-0813">Transport</keyword>
<dbReference type="Pfam" id="PF04981">
    <property type="entry name" value="NMD3"/>
    <property type="match status" value="1"/>
</dbReference>
<name>A0A1S3KGE3_LINAN</name>
<organism evidence="12 13">
    <name type="scientific">Lingula anatina</name>
    <name type="common">Brachiopod</name>
    <name type="synonym">Lingula unguis</name>
    <dbReference type="NCBI Taxonomy" id="7574"/>
    <lineage>
        <taxon>Eukaryota</taxon>
        <taxon>Metazoa</taxon>
        <taxon>Spiralia</taxon>
        <taxon>Lophotrochozoa</taxon>
        <taxon>Brachiopoda</taxon>
        <taxon>Linguliformea</taxon>
        <taxon>Lingulata</taxon>
        <taxon>Lingulida</taxon>
        <taxon>Linguloidea</taxon>
        <taxon>Lingulidae</taxon>
        <taxon>Lingula</taxon>
    </lineage>
</organism>
<dbReference type="Pfam" id="PF21192">
    <property type="entry name" value="OB_NMD3"/>
    <property type="match status" value="1"/>
</dbReference>
<dbReference type="Pfam" id="PF21193">
    <property type="entry name" value="NMD_SH3"/>
    <property type="match status" value="1"/>
</dbReference>
<dbReference type="GO" id="GO:0000055">
    <property type="term" value="P:ribosomal large subunit export from nucleus"/>
    <property type="evidence" value="ECO:0007669"/>
    <property type="project" value="TreeGrafter"/>
</dbReference>
<evidence type="ECO:0000256" key="4">
    <source>
        <dbReference type="ARBA" id="ARBA00022448"/>
    </source>
</evidence>
<dbReference type="GO" id="GO:0043023">
    <property type="term" value="F:ribosomal large subunit binding"/>
    <property type="evidence" value="ECO:0007669"/>
    <property type="project" value="InterPro"/>
</dbReference>
<protein>
    <recommendedName>
        <fullName evidence="3 8">60S ribosomal export protein NMD3</fullName>
    </recommendedName>
</protein>
<reference evidence="13" key="1">
    <citation type="submission" date="2025-08" db="UniProtKB">
        <authorList>
            <consortium name="RefSeq"/>
        </authorList>
    </citation>
    <scope>IDENTIFICATION</scope>
    <source>
        <tissue evidence="13">Gonads</tissue>
    </source>
</reference>
<dbReference type="AlphaFoldDB" id="A0A1S3KGE3"/>
<dbReference type="InterPro" id="IPR007064">
    <property type="entry name" value="Nmd3_N"/>
</dbReference>
<dbReference type="RefSeq" id="XP_013421301.1">
    <property type="nucleotide sequence ID" value="XM_013565847.1"/>
</dbReference>
<dbReference type="InterPro" id="IPR039768">
    <property type="entry name" value="Nmd3"/>
</dbReference>
<proteinExistence type="inferred from homology"/>
<comment type="similarity">
    <text evidence="2 8">Belongs to the NMD3 family.</text>
</comment>
<evidence type="ECO:0000256" key="7">
    <source>
        <dbReference type="ARBA" id="ARBA00023242"/>
    </source>
</evidence>
<evidence type="ECO:0000256" key="8">
    <source>
        <dbReference type="RuleBase" id="RU364108"/>
    </source>
</evidence>
<dbReference type="InParanoid" id="A0A1S3KGE3"/>